<sequence length="274" mass="31646">MLEIKGVQELILILYGISVMGYFVDFIQNNRKANVLAFWLLTMVWILQTFFLLYQVFVKQNFPILSINDSLFFYAWVLITFSLIINRVFAVHFLVFFTNVFGFFIMLLNMAGNATGNGSQITIQLVGEILIAHITLALISYGFFTLSFIFSIMFLLQYKLLKNKQSYRLLKRFGDLEGLDRLSFQTVTFGVPSLLISMILGIVWAYSSGAEFYWYDIKIVGSFIVLIVYTIYLFLRLGKGYQGKKISFINSAAFLFLLINFLLFSTLSSFHFSF</sequence>
<protein>
    <submittedName>
        <fullName evidence="7">Cytochrome c biogenesis protein</fullName>
    </submittedName>
</protein>
<dbReference type="PANTHER" id="PTHR30071">
    <property type="entry name" value="HEME EXPORTER PROTEIN C"/>
    <property type="match status" value="1"/>
</dbReference>
<feature type="transmembrane region" description="Helical" evidence="5">
    <location>
        <begin position="182"/>
        <end position="206"/>
    </location>
</feature>
<dbReference type="Proteomes" id="UP001145069">
    <property type="component" value="Unassembled WGS sequence"/>
</dbReference>
<dbReference type="EMBL" id="JAMQKC010000001">
    <property type="protein sequence ID" value="MDC3415686.1"/>
    <property type="molecule type" value="Genomic_DNA"/>
</dbReference>
<feature type="transmembrane region" description="Helical" evidence="5">
    <location>
        <begin position="91"/>
        <end position="111"/>
    </location>
</feature>
<dbReference type="RefSeq" id="WP_272444645.1">
    <property type="nucleotide sequence ID" value="NZ_JAMQKC010000001.1"/>
</dbReference>
<dbReference type="GO" id="GO:0005886">
    <property type="term" value="C:plasma membrane"/>
    <property type="evidence" value="ECO:0007669"/>
    <property type="project" value="TreeGrafter"/>
</dbReference>
<evidence type="ECO:0000256" key="4">
    <source>
        <dbReference type="ARBA" id="ARBA00023136"/>
    </source>
</evidence>
<feature type="transmembrane region" description="Helical" evidence="5">
    <location>
        <begin position="247"/>
        <end position="272"/>
    </location>
</feature>
<feature type="domain" description="Cytochrome c assembly protein" evidence="6">
    <location>
        <begin position="67"/>
        <end position="268"/>
    </location>
</feature>
<comment type="subcellular location">
    <subcellularLocation>
        <location evidence="1">Membrane</location>
        <topology evidence="1">Multi-pass membrane protein</topology>
    </subcellularLocation>
</comment>
<feature type="transmembrane region" description="Helical" evidence="5">
    <location>
        <begin position="6"/>
        <end position="24"/>
    </location>
</feature>
<feature type="transmembrane region" description="Helical" evidence="5">
    <location>
        <begin position="212"/>
        <end position="235"/>
    </location>
</feature>
<feature type="transmembrane region" description="Helical" evidence="5">
    <location>
        <begin position="131"/>
        <end position="161"/>
    </location>
</feature>
<accession>A0A9X3WCA0</accession>
<evidence type="ECO:0000256" key="1">
    <source>
        <dbReference type="ARBA" id="ARBA00004141"/>
    </source>
</evidence>
<evidence type="ECO:0000259" key="6">
    <source>
        <dbReference type="Pfam" id="PF01578"/>
    </source>
</evidence>
<feature type="transmembrane region" description="Helical" evidence="5">
    <location>
        <begin position="63"/>
        <end position="84"/>
    </location>
</feature>
<evidence type="ECO:0000256" key="2">
    <source>
        <dbReference type="ARBA" id="ARBA00022692"/>
    </source>
</evidence>
<feature type="transmembrane region" description="Helical" evidence="5">
    <location>
        <begin position="36"/>
        <end position="57"/>
    </location>
</feature>
<dbReference type="Pfam" id="PF01578">
    <property type="entry name" value="Cytochrom_C_asm"/>
    <property type="match status" value="1"/>
</dbReference>
<dbReference type="PANTHER" id="PTHR30071:SF15">
    <property type="entry name" value="PROTEIN HEMX"/>
    <property type="match status" value="1"/>
</dbReference>
<keyword evidence="4 5" id="KW-0472">Membrane</keyword>
<keyword evidence="3 5" id="KW-1133">Transmembrane helix</keyword>
<dbReference type="AlphaFoldDB" id="A0A9X3WCA0"/>
<keyword evidence="2 5" id="KW-0812">Transmembrane</keyword>
<gene>
    <name evidence="7" type="ORF">NC799_02015</name>
</gene>
<dbReference type="GO" id="GO:0017004">
    <property type="term" value="P:cytochrome complex assembly"/>
    <property type="evidence" value="ECO:0007669"/>
    <property type="project" value="InterPro"/>
</dbReference>
<reference evidence="7" key="1">
    <citation type="submission" date="2022-06" db="EMBL/GenBank/DDBJ databases">
        <title>Aquibacillus sp. a new bacterium isolated from soil saline samples.</title>
        <authorList>
            <person name="Galisteo C."/>
            <person name="De La Haba R."/>
            <person name="Sanchez-Porro C."/>
            <person name="Ventosa A."/>
        </authorList>
    </citation>
    <scope>NUCLEOTIDE SEQUENCE</scope>
    <source>
        <strain evidence="7">3ASR75-54</strain>
    </source>
</reference>
<dbReference type="InterPro" id="IPR045062">
    <property type="entry name" value="Cyt_c_biogenesis_CcsA/CcmC"/>
</dbReference>
<evidence type="ECO:0000313" key="8">
    <source>
        <dbReference type="Proteomes" id="UP001145069"/>
    </source>
</evidence>
<comment type="caution">
    <text evidence="7">The sequence shown here is derived from an EMBL/GenBank/DDBJ whole genome shotgun (WGS) entry which is preliminary data.</text>
</comment>
<evidence type="ECO:0000313" key="7">
    <source>
        <dbReference type="EMBL" id="MDC3415686.1"/>
    </source>
</evidence>
<dbReference type="GO" id="GO:0020037">
    <property type="term" value="F:heme binding"/>
    <property type="evidence" value="ECO:0007669"/>
    <property type="project" value="InterPro"/>
</dbReference>
<dbReference type="InterPro" id="IPR002541">
    <property type="entry name" value="Cyt_c_assembly"/>
</dbReference>
<organism evidence="7 8">
    <name type="scientific">Aquibacillus salsiterrae</name>
    <dbReference type="NCBI Taxonomy" id="2950439"/>
    <lineage>
        <taxon>Bacteria</taxon>
        <taxon>Bacillati</taxon>
        <taxon>Bacillota</taxon>
        <taxon>Bacilli</taxon>
        <taxon>Bacillales</taxon>
        <taxon>Bacillaceae</taxon>
        <taxon>Aquibacillus</taxon>
    </lineage>
</organism>
<keyword evidence="8" id="KW-1185">Reference proteome</keyword>
<name>A0A9X3WCA0_9BACI</name>
<evidence type="ECO:0000256" key="5">
    <source>
        <dbReference type="SAM" id="Phobius"/>
    </source>
</evidence>
<proteinExistence type="predicted"/>
<evidence type="ECO:0000256" key="3">
    <source>
        <dbReference type="ARBA" id="ARBA00022989"/>
    </source>
</evidence>